<keyword evidence="1" id="KW-0732">Signal</keyword>
<feature type="chain" id="PRO_5012515872" evidence="1">
    <location>
        <begin position="22"/>
        <end position="123"/>
    </location>
</feature>
<evidence type="ECO:0000313" key="4">
    <source>
        <dbReference type="Proteomes" id="UP000219621"/>
    </source>
</evidence>
<dbReference type="Proteomes" id="UP000219621">
    <property type="component" value="Unassembled WGS sequence"/>
</dbReference>
<evidence type="ECO:0000256" key="1">
    <source>
        <dbReference type="SAM" id="SignalP"/>
    </source>
</evidence>
<dbReference type="SUPFAM" id="SSF50346">
    <property type="entry name" value="PRC-barrel domain"/>
    <property type="match status" value="1"/>
</dbReference>
<gene>
    <name evidence="3" type="ORF">SAMN05421508_104182</name>
</gene>
<dbReference type="OrthoDB" id="8021018at2"/>
<organism evidence="3 4">
    <name type="scientific">Caenispirillum bisanense</name>
    <dbReference type="NCBI Taxonomy" id="414052"/>
    <lineage>
        <taxon>Bacteria</taxon>
        <taxon>Pseudomonadati</taxon>
        <taxon>Pseudomonadota</taxon>
        <taxon>Alphaproteobacteria</taxon>
        <taxon>Rhodospirillales</taxon>
        <taxon>Novispirillaceae</taxon>
        <taxon>Caenispirillum</taxon>
    </lineage>
</organism>
<dbReference type="RefSeq" id="WP_097279142.1">
    <property type="nucleotide sequence ID" value="NZ_OCNJ01000004.1"/>
</dbReference>
<dbReference type="Gene3D" id="2.30.30.240">
    <property type="entry name" value="PRC-barrel domain"/>
    <property type="match status" value="1"/>
</dbReference>
<evidence type="ECO:0000259" key="2">
    <source>
        <dbReference type="Pfam" id="PF05239"/>
    </source>
</evidence>
<feature type="signal peptide" evidence="1">
    <location>
        <begin position="1"/>
        <end position="21"/>
    </location>
</feature>
<dbReference type="AlphaFoldDB" id="A0A286GHH9"/>
<proteinExistence type="predicted"/>
<dbReference type="PANTHER" id="PTHR36505">
    <property type="entry name" value="BLR1072 PROTEIN"/>
    <property type="match status" value="1"/>
</dbReference>
<dbReference type="Pfam" id="PF05239">
    <property type="entry name" value="PRC"/>
    <property type="match status" value="1"/>
</dbReference>
<sequence>MKIATLALAAATLALPGAALAQAQNQPTTQSQQQAAIGASQFHDVDDLAVMTQDGKRLGEIENVLVDGSGTMAYVVEIEDGFLGMNETEVVVPADRLSFDAQNRGFTTTMTEADIKGLQAWED</sequence>
<feature type="domain" description="PRC-barrel" evidence="2">
    <location>
        <begin position="41"/>
        <end position="109"/>
    </location>
</feature>
<keyword evidence="4" id="KW-1185">Reference proteome</keyword>
<protein>
    <submittedName>
        <fullName evidence="3">PRC-barrel domain-containing protein</fullName>
    </submittedName>
</protein>
<evidence type="ECO:0000313" key="3">
    <source>
        <dbReference type="EMBL" id="SOD94968.1"/>
    </source>
</evidence>
<dbReference type="PANTHER" id="PTHR36505:SF1">
    <property type="entry name" value="BLR1072 PROTEIN"/>
    <property type="match status" value="1"/>
</dbReference>
<dbReference type="EMBL" id="OCNJ01000004">
    <property type="protein sequence ID" value="SOD94968.1"/>
    <property type="molecule type" value="Genomic_DNA"/>
</dbReference>
<reference evidence="3 4" key="1">
    <citation type="submission" date="2017-09" db="EMBL/GenBank/DDBJ databases">
        <authorList>
            <person name="Ehlers B."/>
            <person name="Leendertz F.H."/>
        </authorList>
    </citation>
    <scope>NUCLEOTIDE SEQUENCE [LARGE SCALE GENOMIC DNA]</scope>
    <source>
        <strain evidence="3 4">USBA 140</strain>
    </source>
</reference>
<accession>A0A286GHH9</accession>
<name>A0A286GHH9_9PROT</name>
<dbReference type="InterPro" id="IPR027275">
    <property type="entry name" value="PRC-brl_dom"/>
</dbReference>
<dbReference type="InterPro" id="IPR011033">
    <property type="entry name" value="PRC_barrel-like_sf"/>
</dbReference>